<sequence length="411" mass="46309">MRKIIGFTLTAVMAALVWMPSFAEAAQVHRVSSGETLFLIAQKYEITVEELIKQNGYLRTPNRISVGQVLIVPQKEEQSSYVVRQGDILYKISQKLGVSMEVLAQENSLDDWNRLYVGQKLLIPSEDNNRLMSLSQEVYTVKKGDSLYKIAQTLGISMTSLAETNGLENWNMLYVGQTLKLPKTATQPEPDFQYSTAQLARTYPDTFYLRGSANTNKIALTFDDGPNEKYTSQILEALKQYNVPATFFVLGSKVEQHPEVIRRMVKEGHVVGNHTWIHPDLRKVSESRLISEMQRTEDVVYQATGLRTALMRPPYGAVLPQVIEGLKGLDYKVINWSVDSVDWRDQNVDQILINTLPDVRQGGILLFHDAGGEGETRAATVAVLPELIYTLKAQGYEFVTVDELLNLSPYK</sequence>
<name>A0AAC9WJT6_9CLOT</name>
<dbReference type="InterPro" id="IPR018392">
    <property type="entry name" value="LysM"/>
</dbReference>
<evidence type="ECO:0000256" key="2">
    <source>
        <dbReference type="ARBA" id="ARBA00022801"/>
    </source>
</evidence>
<dbReference type="PANTHER" id="PTHR10587">
    <property type="entry name" value="GLYCOSYL TRANSFERASE-RELATED"/>
    <property type="match status" value="1"/>
</dbReference>
<dbReference type="InterPro" id="IPR036779">
    <property type="entry name" value="LysM_dom_sf"/>
</dbReference>
<keyword evidence="1" id="KW-0479">Metal-binding</keyword>
<dbReference type="SMART" id="SM00257">
    <property type="entry name" value="LysM"/>
    <property type="match status" value="3"/>
</dbReference>
<dbReference type="Gene3D" id="3.20.20.370">
    <property type="entry name" value="Glycoside hydrolase/deacetylase"/>
    <property type="match status" value="1"/>
</dbReference>
<evidence type="ECO:0000259" key="4">
    <source>
        <dbReference type="PROSITE" id="PS51677"/>
    </source>
</evidence>
<feature type="domain" description="LysM" evidence="5">
    <location>
        <begin position="137"/>
        <end position="181"/>
    </location>
</feature>
<evidence type="ECO:0000256" key="1">
    <source>
        <dbReference type="ARBA" id="ARBA00022723"/>
    </source>
</evidence>
<dbReference type="InterPro" id="IPR002509">
    <property type="entry name" value="NODB_dom"/>
</dbReference>
<dbReference type="SUPFAM" id="SSF88713">
    <property type="entry name" value="Glycoside hydrolase/deacetylase"/>
    <property type="match status" value="1"/>
</dbReference>
<keyword evidence="2 7" id="KW-0378">Hydrolase</keyword>
<evidence type="ECO:0000313" key="6">
    <source>
        <dbReference type="EMBL" id="AOY75041.1"/>
    </source>
</evidence>
<dbReference type="EC" id="3.5.1.104" evidence="7"/>
<dbReference type="Proteomes" id="UP000192478">
    <property type="component" value="Chromosome"/>
</dbReference>
<dbReference type="InterPro" id="IPR050248">
    <property type="entry name" value="Polysacc_deacetylase_ArnD"/>
</dbReference>
<dbReference type="AlphaFoldDB" id="A0AAC9WJT6"/>
<organism evidence="7 9">
    <name type="scientific">Clostridium formicaceticum</name>
    <dbReference type="NCBI Taxonomy" id="1497"/>
    <lineage>
        <taxon>Bacteria</taxon>
        <taxon>Bacillati</taxon>
        <taxon>Bacillota</taxon>
        <taxon>Clostridia</taxon>
        <taxon>Eubacteriales</taxon>
        <taxon>Clostridiaceae</taxon>
        <taxon>Clostridium</taxon>
    </lineage>
</organism>
<dbReference type="GO" id="GO:0046872">
    <property type="term" value="F:metal ion binding"/>
    <property type="evidence" value="ECO:0007669"/>
    <property type="project" value="UniProtKB-KW"/>
</dbReference>
<feature type="chain" id="PRO_5042153795" evidence="3">
    <location>
        <begin position="26"/>
        <end position="411"/>
    </location>
</feature>
<dbReference type="SUPFAM" id="SSF54106">
    <property type="entry name" value="LysM domain"/>
    <property type="match status" value="3"/>
</dbReference>
<dbReference type="CDD" id="cd00118">
    <property type="entry name" value="LysM"/>
    <property type="match status" value="3"/>
</dbReference>
<dbReference type="EMBL" id="CP017603">
    <property type="protein sequence ID" value="AOY75041.1"/>
    <property type="molecule type" value="Genomic_DNA"/>
</dbReference>
<dbReference type="Pfam" id="PF01476">
    <property type="entry name" value="LysM"/>
    <property type="match status" value="3"/>
</dbReference>
<dbReference type="GO" id="GO:0016020">
    <property type="term" value="C:membrane"/>
    <property type="evidence" value="ECO:0007669"/>
    <property type="project" value="TreeGrafter"/>
</dbReference>
<dbReference type="RefSeq" id="WP_070964190.1">
    <property type="nucleotide sequence ID" value="NZ_CP017603.1"/>
</dbReference>
<evidence type="ECO:0000259" key="5">
    <source>
        <dbReference type="PROSITE" id="PS51782"/>
    </source>
</evidence>
<keyword evidence="3" id="KW-0732">Signal</keyword>
<dbReference type="EMBL" id="CP020559">
    <property type="protein sequence ID" value="ARE89460.1"/>
    <property type="molecule type" value="Genomic_DNA"/>
</dbReference>
<evidence type="ECO:0000313" key="9">
    <source>
        <dbReference type="Proteomes" id="UP000192478"/>
    </source>
</evidence>
<protein>
    <submittedName>
        <fullName evidence="7">Peptidoglycan-N-acetylglucosamine deacetylase</fullName>
        <ecNumber evidence="7">3.5.1.104</ecNumber>
    </submittedName>
</protein>
<evidence type="ECO:0000313" key="8">
    <source>
        <dbReference type="Proteomes" id="UP000177894"/>
    </source>
</evidence>
<feature type="domain" description="NodB homology" evidence="4">
    <location>
        <begin position="216"/>
        <end position="399"/>
    </location>
</feature>
<proteinExistence type="predicted"/>
<dbReference type="PANTHER" id="PTHR10587:SF133">
    <property type="entry name" value="CHITIN DEACETYLASE 1-RELATED"/>
    <property type="match status" value="1"/>
</dbReference>
<feature type="domain" description="LysM" evidence="5">
    <location>
        <begin position="79"/>
        <end position="123"/>
    </location>
</feature>
<dbReference type="PROSITE" id="PS51677">
    <property type="entry name" value="NODB"/>
    <property type="match status" value="1"/>
</dbReference>
<dbReference type="Pfam" id="PF01522">
    <property type="entry name" value="Polysacc_deac_1"/>
    <property type="match status" value="1"/>
</dbReference>
<accession>A0AAC9WJT6</accession>
<dbReference type="CDD" id="cd10917">
    <property type="entry name" value="CE4_NodB_like_6s_7s"/>
    <property type="match status" value="1"/>
</dbReference>
<dbReference type="InterPro" id="IPR011330">
    <property type="entry name" value="Glyco_hydro/deAcase_b/a-brl"/>
</dbReference>
<dbReference type="Proteomes" id="UP000177894">
    <property type="component" value="Chromosome"/>
</dbReference>
<reference evidence="6 8" key="1">
    <citation type="submission" date="2016-10" db="EMBL/GenBank/DDBJ databases">
        <title>Complete Genome Sequence of Acetogen Clostridium formicoaceticum ATCC 27076.</title>
        <authorList>
            <person name="Bao T."/>
            <person name="Cheng C."/>
            <person name="Zhao J."/>
            <person name="Yang S.-T."/>
            <person name="Wang J."/>
            <person name="Wang M."/>
        </authorList>
    </citation>
    <scope>NUCLEOTIDE SEQUENCE [LARGE SCALE GENOMIC DNA]</scope>
    <source>
        <strain evidence="6 8">ATCC 27076</strain>
    </source>
</reference>
<dbReference type="PROSITE" id="PS51782">
    <property type="entry name" value="LYSM"/>
    <property type="match status" value="3"/>
</dbReference>
<dbReference type="GO" id="GO:0016810">
    <property type="term" value="F:hydrolase activity, acting on carbon-nitrogen (but not peptide) bonds"/>
    <property type="evidence" value="ECO:0007669"/>
    <property type="project" value="InterPro"/>
</dbReference>
<dbReference type="KEGG" id="cfm:BJL90_03485"/>
<reference evidence="7 9" key="2">
    <citation type="submission" date="2017-03" db="EMBL/GenBank/DDBJ databases">
        <title>Complete sequence of Clostridium formicaceticum DSM 92.</title>
        <authorList>
            <person name="Poehlein A."/>
            <person name="Karl M."/>
            <person name="Bengelsdorf F.R."/>
            <person name="Duerre P."/>
            <person name="Daniel R."/>
        </authorList>
    </citation>
    <scope>NUCLEOTIDE SEQUENCE [LARGE SCALE GENOMIC DNA]</scope>
    <source>
        <strain evidence="7 9">DSM 92</strain>
    </source>
</reference>
<dbReference type="GO" id="GO:0005975">
    <property type="term" value="P:carbohydrate metabolic process"/>
    <property type="evidence" value="ECO:0007669"/>
    <property type="project" value="InterPro"/>
</dbReference>
<feature type="signal peptide" evidence="3">
    <location>
        <begin position="1"/>
        <end position="25"/>
    </location>
</feature>
<keyword evidence="8" id="KW-1185">Reference proteome</keyword>
<evidence type="ECO:0000256" key="3">
    <source>
        <dbReference type="SAM" id="SignalP"/>
    </source>
</evidence>
<evidence type="ECO:0000313" key="7">
    <source>
        <dbReference type="EMBL" id="ARE89460.1"/>
    </source>
</evidence>
<dbReference type="Gene3D" id="3.10.350.10">
    <property type="entry name" value="LysM domain"/>
    <property type="match status" value="3"/>
</dbReference>
<feature type="domain" description="LysM" evidence="5">
    <location>
        <begin position="27"/>
        <end position="72"/>
    </location>
</feature>
<gene>
    <name evidence="7" type="primary">pgdA_6</name>
    <name evidence="6" type="ORF">BJL90_03485</name>
    <name evidence="7" type="ORF">CLFO_39380</name>
</gene>